<dbReference type="GO" id="GO:0006355">
    <property type="term" value="P:regulation of DNA-templated transcription"/>
    <property type="evidence" value="ECO:0007669"/>
    <property type="project" value="InterPro"/>
</dbReference>
<dbReference type="GO" id="GO:0003677">
    <property type="term" value="F:DNA binding"/>
    <property type="evidence" value="ECO:0007669"/>
    <property type="project" value="UniProtKB-KW"/>
</dbReference>
<dbReference type="Pfam" id="PF02311">
    <property type="entry name" value="AraC_binding"/>
    <property type="match status" value="1"/>
</dbReference>
<gene>
    <name evidence="3" type="ORF">NCTC5798_05089</name>
</gene>
<dbReference type="Gene3D" id="2.60.120.10">
    <property type="entry name" value="Jelly Rolls"/>
    <property type="match status" value="1"/>
</dbReference>
<organism evidence="3 4">
    <name type="scientific">Salmonella enterica I</name>
    <dbReference type="NCBI Taxonomy" id="59201"/>
    <lineage>
        <taxon>Bacteria</taxon>
        <taxon>Pseudomonadati</taxon>
        <taxon>Pseudomonadota</taxon>
        <taxon>Gammaproteobacteria</taxon>
        <taxon>Enterobacterales</taxon>
        <taxon>Enterobacteriaceae</taxon>
        <taxon>Salmonella</taxon>
    </lineage>
</organism>
<evidence type="ECO:0000256" key="1">
    <source>
        <dbReference type="ARBA" id="ARBA00023125"/>
    </source>
</evidence>
<keyword evidence="1" id="KW-0238">DNA-binding</keyword>
<evidence type="ECO:0000259" key="2">
    <source>
        <dbReference type="Pfam" id="PF02311"/>
    </source>
</evidence>
<dbReference type="SUPFAM" id="SSF51215">
    <property type="entry name" value="Regulatory protein AraC"/>
    <property type="match status" value="1"/>
</dbReference>
<name>A0A379UZX8_SALET</name>
<dbReference type="InterPro" id="IPR037923">
    <property type="entry name" value="HTH-like"/>
</dbReference>
<dbReference type="EMBL" id="UGXK01000001">
    <property type="protein sequence ID" value="SUG73799.1"/>
    <property type="molecule type" value="Genomic_DNA"/>
</dbReference>
<dbReference type="InterPro" id="IPR014710">
    <property type="entry name" value="RmlC-like_jellyroll"/>
</dbReference>
<accession>A0A379UZX8</accession>
<protein>
    <submittedName>
        <fullName evidence="3">AraC family transcriptional regulator</fullName>
    </submittedName>
</protein>
<reference evidence="3 4" key="1">
    <citation type="submission" date="2018-06" db="EMBL/GenBank/DDBJ databases">
        <authorList>
            <consortium name="Pathogen Informatics"/>
            <person name="Doyle S."/>
        </authorList>
    </citation>
    <scope>NUCLEOTIDE SEQUENCE [LARGE SCALE GENOMIC DNA]</scope>
    <source>
        <strain evidence="3 4">NCTC5798</strain>
    </source>
</reference>
<dbReference type="Proteomes" id="UP000255534">
    <property type="component" value="Unassembled WGS sequence"/>
</dbReference>
<evidence type="ECO:0000313" key="4">
    <source>
        <dbReference type="Proteomes" id="UP000255534"/>
    </source>
</evidence>
<sequence length="129" mass="15070">MPLIRDIHQRFWRLPQLPWLELRTTSESRQAYKRHSHPQLSLGAIIAGETRCISNGQEYLLRPGELILIPPQSPHSCNPLHERPRSYHMLYLDADWCLTQLPICRRIAACIPRSHSCRTRSFSSFISKL</sequence>
<evidence type="ECO:0000313" key="3">
    <source>
        <dbReference type="EMBL" id="SUG73799.1"/>
    </source>
</evidence>
<dbReference type="AlphaFoldDB" id="A0A379UZX8"/>
<feature type="domain" description="AraC-type arabinose-binding/dimerisation" evidence="2">
    <location>
        <begin position="26"/>
        <end position="98"/>
    </location>
</feature>
<dbReference type="InterPro" id="IPR003313">
    <property type="entry name" value="AraC-bd"/>
</dbReference>
<proteinExistence type="predicted"/>